<dbReference type="EMBL" id="JACHJL010000036">
    <property type="protein sequence ID" value="MBB5940183.1"/>
    <property type="molecule type" value="Genomic_DNA"/>
</dbReference>
<keyword evidence="3" id="KW-1185">Reference proteome</keyword>
<dbReference type="Gene3D" id="1.10.1200.10">
    <property type="entry name" value="ACP-like"/>
    <property type="match status" value="1"/>
</dbReference>
<proteinExistence type="predicted"/>
<dbReference type="InterPro" id="IPR036736">
    <property type="entry name" value="ACP-like_sf"/>
</dbReference>
<sequence>MTTREDLTNEVIALTERTAPDLEATVTADLSFDEMGMDSLTRMDLLAAVERAYGLEVPDDQIGDLIRISDVVDFLTASKAGV</sequence>
<dbReference type="RefSeq" id="WP_184580130.1">
    <property type="nucleotide sequence ID" value="NZ_JACHJL010000036.1"/>
</dbReference>
<feature type="domain" description="Carrier" evidence="1">
    <location>
        <begin position="2"/>
        <end position="79"/>
    </location>
</feature>
<evidence type="ECO:0000313" key="2">
    <source>
        <dbReference type="EMBL" id="MBB5940183.1"/>
    </source>
</evidence>
<name>A0A7W9QI77_9ACTN</name>
<reference evidence="2 3" key="1">
    <citation type="submission" date="2020-08" db="EMBL/GenBank/DDBJ databases">
        <title>Genomic Encyclopedia of Type Strains, Phase III (KMG-III): the genomes of soil and plant-associated and newly described type strains.</title>
        <authorList>
            <person name="Whitman W."/>
        </authorList>
    </citation>
    <scope>NUCLEOTIDE SEQUENCE [LARGE SCALE GENOMIC DNA]</scope>
    <source>
        <strain evidence="2 3">CECT 8305</strain>
    </source>
</reference>
<organism evidence="2 3">
    <name type="scientific">Streptomyces zagrosensis</name>
    <dbReference type="NCBI Taxonomy" id="1042984"/>
    <lineage>
        <taxon>Bacteria</taxon>
        <taxon>Bacillati</taxon>
        <taxon>Actinomycetota</taxon>
        <taxon>Actinomycetes</taxon>
        <taxon>Kitasatosporales</taxon>
        <taxon>Streptomycetaceae</taxon>
        <taxon>Streptomyces</taxon>
    </lineage>
</organism>
<dbReference type="SUPFAM" id="SSF47336">
    <property type="entry name" value="ACP-like"/>
    <property type="match status" value="1"/>
</dbReference>
<comment type="caution">
    <text evidence="2">The sequence shown here is derived from an EMBL/GenBank/DDBJ whole genome shotgun (WGS) entry which is preliminary data.</text>
</comment>
<dbReference type="PROSITE" id="PS50075">
    <property type="entry name" value="CARRIER"/>
    <property type="match status" value="1"/>
</dbReference>
<dbReference type="AlphaFoldDB" id="A0A7W9QI77"/>
<evidence type="ECO:0000259" key="1">
    <source>
        <dbReference type="PROSITE" id="PS50075"/>
    </source>
</evidence>
<dbReference type="Pfam" id="PF00550">
    <property type="entry name" value="PP-binding"/>
    <property type="match status" value="1"/>
</dbReference>
<gene>
    <name evidence="2" type="ORF">FHS42_007281</name>
</gene>
<dbReference type="Proteomes" id="UP000588098">
    <property type="component" value="Unassembled WGS sequence"/>
</dbReference>
<evidence type="ECO:0000313" key="3">
    <source>
        <dbReference type="Proteomes" id="UP000588098"/>
    </source>
</evidence>
<accession>A0A7W9QI77</accession>
<protein>
    <submittedName>
        <fullName evidence="2">Acyl carrier protein</fullName>
    </submittedName>
</protein>
<dbReference type="InterPro" id="IPR009081">
    <property type="entry name" value="PP-bd_ACP"/>
</dbReference>